<evidence type="ECO:0000313" key="10">
    <source>
        <dbReference type="Proteomes" id="UP000007110"/>
    </source>
</evidence>
<accession>A0A7M7PLY4</accession>
<dbReference type="PANTHER" id="PTHR10778:SF4">
    <property type="entry name" value="NUCLEOTIDE SUGAR TRANSPORTER SLC35B4"/>
    <property type="match status" value="1"/>
</dbReference>
<keyword evidence="7 8" id="KW-0472">Membrane</keyword>
<dbReference type="OMA" id="NPFTGWH"/>
<feature type="transmembrane region" description="Helical" evidence="8">
    <location>
        <begin position="299"/>
        <end position="319"/>
    </location>
</feature>
<keyword evidence="5 8" id="KW-0812">Transmembrane</keyword>
<feature type="transmembrane region" description="Helical" evidence="8">
    <location>
        <begin position="7"/>
        <end position="29"/>
    </location>
</feature>
<feature type="transmembrane region" description="Helical" evidence="8">
    <location>
        <begin position="202"/>
        <end position="224"/>
    </location>
</feature>
<dbReference type="GeneID" id="575908"/>
<dbReference type="GO" id="GO:0000139">
    <property type="term" value="C:Golgi membrane"/>
    <property type="evidence" value="ECO:0000318"/>
    <property type="project" value="GO_Central"/>
</dbReference>
<dbReference type="FunCoup" id="A0A7M7PLY4">
    <property type="interactions" value="970"/>
</dbReference>
<evidence type="ECO:0000256" key="5">
    <source>
        <dbReference type="ARBA" id="ARBA00022692"/>
    </source>
</evidence>
<keyword evidence="10" id="KW-1185">Reference proteome</keyword>
<reference evidence="9" key="2">
    <citation type="submission" date="2021-01" db="UniProtKB">
        <authorList>
            <consortium name="EnsemblMetazoa"/>
        </authorList>
    </citation>
    <scope>IDENTIFICATION</scope>
</reference>
<comment type="subcellular location">
    <subcellularLocation>
        <location evidence="1">Endomembrane system</location>
        <topology evidence="1">Multi-pass membrane protein</topology>
    </subcellularLocation>
</comment>
<dbReference type="Pfam" id="PF08449">
    <property type="entry name" value="UAA"/>
    <property type="match status" value="1"/>
</dbReference>
<reference evidence="10" key="1">
    <citation type="submission" date="2015-02" db="EMBL/GenBank/DDBJ databases">
        <title>Genome sequencing for Strongylocentrotus purpuratus.</title>
        <authorList>
            <person name="Murali S."/>
            <person name="Liu Y."/>
            <person name="Vee V."/>
            <person name="English A."/>
            <person name="Wang M."/>
            <person name="Skinner E."/>
            <person name="Han Y."/>
            <person name="Muzny D.M."/>
            <person name="Worley K.C."/>
            <person name="Gibbs R.A."/>
        </authorList>
    </citation>
    <scope>NUCLEOTIDE SEQUENCE</scope>
</reference>
<dbReference type="Proteomes" id="UP000007110">
    <property type="component" value="Unassembled WGS sequence"/>
</dbReference>
<dbReference type="EnsemblMetazoa" id="XM_030997163">
    <property type="protein sequence ID" value="XP_030853023"/>
    <property type="gene ID" value="LOC575908"/>
</dbReference>
<name>A0A7M7PLY4_STRPU</name>
<dbReference type="InParanoid" id="A0A7M7PLY4"/>
<organism evidence="9 10">
    <name type="scientific">Strongylocentrotus purpuratus</name>
    <name type="common">Purple sea urchin</name>
    <dbReference type="NCBI Taxonomy" id="7668"/>
    <lineage>
        <taxon>Eukaryota</taxon>
        <taxon>Metazoa</taxon>
        <taxon>Echinodermata</taxon>
        <taxon>Eleutherozoa</taxon>
        <taxon>Echinozoa</taxon>
        <taxon>Echinoidea</taxon>
        <taxon>Euechinoidea</taxon>
        <taxon>Echinacea</taxon>
        <taxon>Camarodonta</taxon>
        <taxon>Echinidea</taxon>
        <taxon>Strongylocentrotidae</taxon>
        <taxon>Strongylocentrotus</taxon>
    </lineage>
</organism>
<comment type="similarity">
    <text evidence="2">Belongs to the nucleotide-sugar transporter family. SLC35B subfamily.</text>
</comment>
<dbReference type="KEGG" id="spu:575908"/>
<keyword evidence="4" id="KW-0762">Sugar transport</keyword>
<feature type="transmembrane region" description="Helical" evidence="8">
    <location>
        <begin position="125"/>
        <end position="143"/>
    </location>
</feature>
<proteinExistence type="inferred from homology"/>
<dbReference type="InterPro" id="IPR013657">
    <property type="entry name" value="SCL35B1-4/HUT1"/>
</dbReference>
<dbReference type="PANTHER" id="PTHR10778">
    <property type="entry name" value="SOLUTE CARRIER FAMILY 35 MEMBER B"/>
    <property type="match status" value="1"/>
</dbReference>
<evidence type="ECO:0000256" key="2">
    <source>
        <dbReference type="ARBA" id="ARBA00010694"/>
    </source>
</evidence>
<keyword evidence="6 8" id="KW-1133">Transmembrane helix</keyword>
<evidence type="ECO:0000256" key="7">
    <source>
        <dbReference type="ARBA" id="ARBA00023136"/>
    </source>
</evidence>
<evidence type="ECO:0000313" key="9">
    <source>
        <dbReference type="EnsemblMetazoa" id="XP_030853023"/>
    </source>
</evidence>
<dbReference type="NCBIfam" id="TIGR00803">
    <property type="entry name" value="nst"/>
    <property type="match status" value="1"/>
</dbReference>
<evidence type="ECO:0000256" key="4">
    <source>
        <dbReference type="ARBA" id="ARBA00022597"/>
    </source>
</evidence>
<evidence type="ECO:0000256" key="3">
    <source>
        <dbReference type="ARBA" id="ARBA00022448"/>
    </source>
</evidence>
<dbReference type="GO" id="GO:0005462">
    <property type="term" value="F:UDP-N-acetylglucosamine transmembrane transporter activity"/>
    <property type="evidence" value="ECO:0000318"/>
    <property type="project" value="GO_Central"/>
</dbReference>
<evidence type="ECO:0000256" key="6">
    <source>
        <dbReference type="ARBA" id="ARBA00022989"/>
    </source>
</evidence>
<dbReference type="GO" id="GO:0005789">
    <property type="term" value="C:endoplasmic reticulum membrane"/>
    <property type="evidence" value="ECO:0000318"/>
    <property type="project" value="GO_Central"/>
</dbReference>
<evidence type="ECO:0000256" key="8">
    <source>
        <dbReference type="SAM" id="Phobius"/>
    </source>
</evidence>
<feature type="transmembrane region" description="Helical" evidence="8">
    <location>
        <begin position="99"/>
        <end position="116"/>
    </location>
</feature>
<feature type="transmembrane region" description="Helical" evidence="8">
    <location>
        <begin position="67"/>
        <end position="87"/>
    </location>
</feature>
<evidence type="ECO:0000256" key="1">
    <source>
        <dbReference type="ARBA" id="ARBA00004127"/>
    </source>
</evidence>
<dbReference type="GO" id="GO:0005464">
    <property type="term" value="F:UDP-xylose transmembrane transporter activity"/>
    <property type="evidence" value="ECO:0000318"/>
    <property type="project" value="GO_Central"/>
</dbReference>
<dbReference type="OrthoDB" id="999962at2759"/>
<dbReference type="AlphaFoldDB" id="A0A7M7PLY4"/>
<keyword evidence="3" id="KW-0813">Transport</keyword>
<evidence type="ECO:0008006" key="11">
    <source>
        <dbReference type="Google" id="ProtNLM"/>
    </source>
</evidence>
<dbReference type="RefSeq" id="XP_030853023.1">
    <property type="nucleotide sequence ID" value="XM_030997163.1"/>
</dbReference>
<feature type="transmembrane region" description="Helical" evidence="8">
    <location>
        <begin position="163"/>
        <end position="181"/>
    </location>
</feature>
<protein>
    <recommendedName>
        <fullName evidence="11">UDP-xylose and UDP-N-acetylglucosamine transporter</fullName>
    </recommendedName>
</protein>
<feature type="transmembrane region" description="Helical" evidence="8">
    <location>
        <begin position="35"/>
        <end position="55"/>
    </location>
</feature>
<sequence length="340" mass="38106">MAYSMYVYMAMAMVFIGCAANVFFLELIVSEFPGSGNIITFAQFLLIAVEGFVFTTKFGTKRPIIPIRNYFIMVAFFFTLSVINNYALNFKISVPLHTIFRSGSLIANMILGIYILHKRYAPSKYAAICMISSGIFLCTLMSAKNVGGEDQPKTEGFESTSDFMLWVIGLSMLTFALVLSARMGIFQEILYKEHGKHPREALFYSHALPLPGFLLMGRDIYHHAVMFSASEPIMIGLGISLPKMWLYLLGNMLTQYICIRGVFILTSECPSLITTLVVTLRKFVSLVASIIYFQNPFTLWHWFGTGLVFGGTLLFTGVLHQLKDAIFVGPPPKSQDKKAE</sequence>
<dbReference type="GO" id="GO:1990569">
    <property type="term" value="P:UDP-N-acetylglucosamine transmembrane transport"/>
    <property type="evidence" value="ECO:0000318"/>
    <property type="project" value="GO_Central"/>
</dbReference>